<dbReference type="AlphaFoldDB" id="A0A8G1RHW9"/>
<reference evidence="2 3" key="1">
    <citation type="submission" date="2018-02" db="EMBL/GenBank/DDBJ databases">
        <title>The genomes of Aspergillus section Nigri reveals drivers in fungal speciation.</title>
        <authorList>
            <consortium name="DOE Joint Genome Institute"/>
            <person name="Vesth T.C."/>
            <person name="Nybo J."/>
            <person name="Theobald S."/>
            <person name="Brandl J."/>
            <person name="Frisvad J.C."/>
            <person name="Nielsen K.F."/>
            <person name="Lyhne E.K."/>
            <person name="Kogle M.E."/>
            <person name="Kuo A."/>
            <person name="Riley R."/>
            <person name="Clum A."/>
            <person name="Nolan M."/>
            <person name="Lipzen A."/>
            <person name="Salamov A."/>
            <person name="Henrissat B."/>
            <person name="Wiebenga A."/>
            <person name="De vries R.P."/>
            <person name="Grigoriev I.V."/>
            <person name="Mortensen U.H."/>
            <person name="Andersen M.R."/>
            <person name="Baker S.E."/>
        </authorList>
    </citation>
    <scope>NUCLEOTIDE SEQUENCE [LARGE SCALE GENOMIC DNA]</scope>
    <source>
        <strain evidence="2 3">CBS 313.89</strain>
    </source>
</reference>
<gene>
    <name evidence="2" type="ORF">BO72DRAFT_451569</name>
</gene>
<evidence type="ECO:0000313" key="2">
    <source>
        <dbReference type="EMBL" id="RAK73569.1"/>
    </source>
</evidence>
<dbReference type="GeneID" id="63862853"/>
<feature type="compositionally biased region" description="Polar residues" evidence="1">
    <location>
        <begin position="1"/>
        <end position="11"/>
    </location>
</feature>
<dbReference type="VEuPathDB" id="FungiDB:BO72DRAFT_451569"/>
<name>A0A8G1RHW9_9EURO</name>
<feature type="region of interest" description="Disordered" evidence="1">
    <location>
        <begin position="1"/>
        <end position="33"/>
    </location>
</feature>
<evidence type="ECO:0000256" key="1">
    <source>
        <dbReference type="SAM" id="MobiDB-lite"/>
    </source>
</evidence>
<proteinExistence type="predicted"/>
<dbReference type="Proteomes" id="UP000249789">
    <property type="component" value="Unassembled WGS sequence"/>
</dbReference>
<keyword evidence="3" id="KW-1185">Reference proteome</keyword>
<evidence type="ECO:0000313" key="3">
    <source>
        <dbReference type="Proteomes" id="UP000249789"/>
    </source>
</evidence>
<organism evidence="2 3">
    <name type="scientific">Aspergillus fijiensis CBS 313.89</name>
    <dbReference type="NCBI Taxonomy" id="1448319"/>
    <lineage>
        <taxon>Eukaryota</taxon>
        <taxon>Fungi</taxon>
        <taxon>Dikarya</taxon>
        <taxon>Ascomycota</taxon>
        <taxon>Pezizomycotina</taxon>
        <taxon>Eurotiomycetes</taxon>
        <taxon>Eurotiomycetidae</taxon>
        <taxon>Eurotiales</taxon>
        <taxon>Aspergillaceae</taxon>
        <taxon>Aspergillus</taxon>
    </lineage>
</organism>
<dbReference type="EMBL" id="KZ824678">
    <property type="protein sequence ID" value="RAK73569.1"/>
    <property type="molecule type" value="Genomic_DNA"/>
</dbReference>
<dbReference type="OrthoDB" id="3437411at2759"/>
<protein>
    <submittedName>
        <fullName evidence="2">Uncharacterized protein</fullName>
    </submittedName>
</protein>
<sequence>MFLSCDSTSSGRPDLHSAPFPPESPESHLPSRPRLARQRRFALHPRVVLPPHQPRAAAAGAHIRRLHARDMEQRGRDLSSPELFEFQRAKLHALLMHEADLCCLIDSAKALRKFTYTIGGRMLPEGGKITVNVSPLVRSLWRHRLTLEELDLDVEDNVSWGEVYGAEGLELTTEELDHEDDEEYQEAWAEELTTLDVDLKPPPADISLADFPKLLKLSLGPHTLCFLARGIGPSRWRGEPSSSFSLVDRLPRRLEVLRIYGRGEEGDDPWSTSEICSPDLYVDAELVRLMAEKQGKLPTLKVDGFAEVISRGRDVPDWAGEDHPLVWKQPVGWAC</sequence>
<dbReference type="RefSeq" id="XP_040797579.1">
    <property type="nucleotide sequence ID" value="XM_040945520.1"/>
</dbReference>
<accession>A0A8G1RHW9</accession>